<keyword evidence="2" id="KW-0472">Membrane</keyword>
<evidence type="ECO:0000256" key="1">
    <source>
        <dbReference type="SAM" id="MobiDB-lite"/>
    </source>
</evidence>
<keyword evidence="2" id="KW-0812">Transmembrane</keyword>
<comment type="caution">
    <text evidence="3">The sequence shown here is derived from an EMBL/GenBank/DDBJ whole genome shotgun (WGS) entry which is preliminary data.</text>
</comment>
<keyword evidence="2" id="KW-1133">Transmembrane helix</keyword>
<evidence type="ECO:0000256" key="2">
    <source>
        <dbReference type="SAM" id="Phobius"/>
    </source>
</evidence>
<sequence length="285" mass="30874">MRTTWFDSISSLLVALLVLVASTVSVLFLLWVFRSEEKVKVNPVPPAQWVSAGSKAGAVSGFVVPLDEEVAGLEDLPVEKSLDQVAQSAAEVAALSSSPNGQSGDAAERGADGRSAGPDSGSSSLVPPAQRWQLVFAANDIADYAVKLDHFAIELGVVGGGQSGVDYAYDLSHSGGPKRRHLSASSAEQRIYFRYTDSSPLKQWDRELIRQAGINLAAGRVEMMFIPAELERQLLAIELAYANRNGRETLQSVRRTVFSLERSAGDLVWQVASQRYRDSKYEASE</sequence>
<evidence type="ECO:0008006" key="5">
    <source>
        <dbReference type="Google" id="ProtNLM"/>
    </source>
</evidence>
<feature type="region of interest" description="Disordered" evidence="1">
    <location>
        <begin position="93"/>
        <end position="125"/>
    </location>
</feature>
<protein>
    <recommendedName>
        <fullName evidence="5">Transmembrane protein</fullName>
    </recommendedName>
</protein>
<dbReference type="EMBL" id="BAABGA010000018">
    <property type="protein sequence ID" value="GAA4449929.1"/>
    <property type="molecule type" value="Genomic_DNA"/>
</dbReference>
<accession>A0ABP8MJP6</accession>
<reference evidence="4" key="1">
    <citation type="journal article" date="2019" name="Int. J. Syst. Evol. Microbiol.">
        <title>The Global Catalogue of Microorganisms (GCM) 10K type strain sequencing project: providing services to taxonomists for standard genome sequencing and annotation.</title>
        <authorList>
            <consortium name="The Broad Institute Genomics Platform"/>
            <consortium name="The Broad Institute Genome Sequencing Center for Infectious Disease"/>
            <person name="Wu L."/>
            <person name="Ma J."/>
        </authorList>
    </citation>
    <scope>NUCLEOTIDE SEQUENCE [LARGE SCALE GENOMIC DNA]</scope>
    <source>
        <strain evidence="4">JCM 17759</strain>
    </source>
</reference>
<feature type="transmembrane region" description="Helical" evidence="2">
    <location>
        <begin position="12"/>
        <end position="33"/>
    </location>
</feature>
<dbReference type="Proteomes" id="UP001500840">
    <property type="component" value="Unassembled WGS sequence"/>
</dbReference>
<keyword evidence="4" id="KW-1185">Reference proteome</keyword>
<evidence type="ECO:0000313" key="4">
    <source>
        <dbReference type="Proteomes" id="UP001500840"/>
    </source>
</evidence>
<evidence type="ECO:0000313" key="3">
    <source>
        <dbReference type="EMBL" id="GAA4449929.1"/>
    </source>
</evidence>
<proteinExistence type="predicted"/>
<gene>
    <name evidence="3" type="ORF">GCM10023156_15330</name>
</gene>
<name>A0ABP8MJP6_9BACT</name>
<dbReference type="RefSeq" id="WP_345320850.1">
    <property type="nucleotide sequence ID" value="NZ_BAABGA010000018.1"/>
</dbReference>
<organism evidence="3 4">
    <name type="scientific">Novipirellula rosea</name>
    <dbReference type="NCBI Taxonomy" id="1031540"/>
    <lineage>
        <taxon>Bacteria</taxon>
        <taxon>Pseudomonadati</taxon>
        <taxon>Planctomycetota</taxon>
        <taxon>Planctomycetia</taxon>
        <taxon>Pirellulales</taxon>
        <taxon>Pirellulaceae</taxon>
        <taxon>Novipirellula</taxon>
    </lineage>
</organism>